<name>A0A5C2RRN3_9APHY</name>
<dbReference type="AlphaFoldDB" id="A0A5C2RRN3"/>
<sequence>MSRCDVYVCGHGSEISRRGTFGPTARRSPDVSDKPVCSADRRTPPHVTLLPTIILSRPSTTEHGLTGLATLLKWGCFSFVVFGTFTSEDLQPQGHLERMNIPPLLWSLPMIVRSGSSCTARQERR</sequence>
<evidence type="ECO:0000313" key="2">
    <source>
        <dbReference type="EMBL" id="RPD54328.1"/>
    </source>
</evidence>
<proteinExistence type="predicted"/>
<evidence type="ECO:0000313" key="3">
    <source>
        <dbReference type="Proteomes" id="UP000313359"/>
    </source>
</evidence>
<organism evidence="2 3">
    <name type="scientific">Lentinus tigrinus ALCF2SS1-6</name>
    <dbReference type="NCBI Taxonomy" id="1328759"/>
    <lineage>
        <taxon>Eukaryota</taxon>
        <taxon>Fungi</taxon>
        <taxon>Dikarya</taxon>
        <taxon>Basidiomycota</taxon>
        <taxon>Agaricomycotina</taxon>
        <taxon>Agaricomycetes</taxon>
        <taxon>Polyporales</taxon>
        <taxon>Polyporaceae</taxon>
        <taxon>Lentinus</taxon>
    </lineage>
</organism>
<reference evidence="2" key="1">
    <citation type="journal article" date="2018" name="Genome Biol. Evol.">
        <title>Genomics and development of Lentinus tigrinus, a white-rot wood-decaying mushroom with dimorphic fruiting bodies.</title>
        <authorList>
            <person name="Wu B."/>
            <person name="Xu Z."/>
            <person name="Knudson A."/>
            <person name="Carlson A."/>
            <person name="Chen N."/>
            <person name="Kovaka S."/>
            <person name="LaButti K."/>
            <person name="Lipzen A."/>
            <person name="Pennachio C."/>
            <person name="Riley R."/>
            <person name="Schakwitz W."/>
            <person name="Umezawa K."/>
            <person name="Ohm R.A."/>
            <person name="Grigoriev I.V."/>
            <person name="Nagy L.G."/>
            <person name="Gibbons J."/>
            <person name="Hibbett D."/>
        </authorList>
    </citation>
    <scope>NUCLEOTIDE SEQUENCE [LARGE SCALE GENOMIC DNA]</scope>
    <source>
        <strain evidence="2">ALCF2SS1-6</strain>
    </source>
</reference>
<evidence type="ECO:0000256" key="1">
    <source>
        <dbReference type="SAM" id="MobiDB-lite"/>
    </source>
</evidence>
<dbReference type="EMBL" id="ML122307">
    <property type="protein sequence ID" value="RPD54328.1"/>
    <property type="molecule type" value="Genomic_DNA"/>
</dbReference>
<protein>
    <submittedName>
        <fullName evidence="2">Uncharacterized protein</fullName>
    </submittedName>
</protein>
<feature type="region of interest" description="Disordered" evidence="1">
    <location>
        <begin position="19"/>
        <end position="42"/>
    </location>
</feature>
<accession>A0A5C2RRN3</accession>
<dbReference type="Proteomes" id="UP000313359">
    <property type="component" value="Unassembled WGS sequence"/>
</dbReference>
<feature type="compositionally biased region" description="Basic and acidic residues" evidence="1">
    <location>
        <begin position="27"/>
        <end position="42"/>
    </location>
</feature>
<keyword evidence="3" id="KW-1185">Reference proteome</keyword>
<gene>
    <name evidence="2" type="ORF">L227DRAFT_352200</name>
</gene>